<dbReference type="Gene3D" id="3.20.20.70">
    <property type="entry name" value="Aldolase class I"/>
    <property type="match status" value="1"/>
</dbReference>
<dbReference type="PANTHER" id="PTHR22893:SF91">
    <property type="entry name" value="NADPH DEHYDROGENASE 2-RELATED"/>
    <property type="match status" value="1"/>
</dbReference>
<feature type="domain" description="NADH:flavin oxidoreductase/NADH oxidase N-terminal" evidence="1">
    <location>
        <begin position="2"/>
        <end position="290"/>
    </location>
</feature>
<sequence>SGAGLIVTEPSAVSEGANGYCDSPGLYTAEQSSAWAAVTSKLHDEGCTVVAQLWHTGRMSHSSFHGGATTVSASALPIITSGSVPACGVMGADGNWKDHETPRALTTAEVGGIVEDFGRAANFAKTAGFDGVEIHAATGYLVDTFLQSCSNQRTDKYGVGVDGRFKILEEIVRCVSRVYPTSRIGVKLAPNSGFNGMGSEDNAKNFLHYAARLSELGVGYLHATWFGKVDTHGFHGKCPPVTLKQLKAVFRGGIVGNGGYSGETAAEAVAAGDATAISFGRAYMANPVLNAPLSYSSRAAALLTLLPLPYFRTWRR</sequence>
<name>A0A0D3I5M7_EMIH1</name>
<proteinExistence type="predicted"/>
<accession>A0A0D3I5M7</accession>
<reference evidence="3" key="1">
    <citation type="journal article" date="2013" name="Nature">
        <title>Pan genome of the phytoplankton Emiliania underpins its global distribution.</title>
        <authorList>
            <person name="Read B.A."/>
            <person name="Kegel J."/>
            <person name="Klute M.J."/>
            <person name="Kuo A."/>
            <person name="Lefebvre S.C."/>
            <person name="Maumus F."/>
            <person name="Mayer C."/>
            <person name="Miller J."/>
            <person name="Monier A."/>
            <person name="Salamov A."/>
            <person name="Young J."/>
            <person name="Aguilar M."/>
            <person name="Claverie J.M."/>
            <person name="Frickenhaus S."/>
            <person name="Gonzalez K."/>
            <person name="Herman E.K."/>
            <person name="Lin Y.C."/>
            <person name="Napier J."/>
            <person name="Ogata H."/>
            <person name="Sarno A.F."/>
            <person name="Shmutz J."/>
            <person name="Schroeder D."/>
            <person name="de Vargas C."/>
            <person name="Verret F."/>
            <person name="von Dassow P."/>
            <person name="Valentin K."/>
            <person name="Van de Peer Y."/>
            <person name="Wheeler G."/>
            <person name="Dacks J.B."/>
            <person name="Delwiche C.F."/>
            <person name="Dyhrman S.T."/>
            <person name="Glockner G."/>
            <person name="John U."/>
            <person name="Richards T."/>
            <person name="Worden A.Z."/>
            <person name="Zhang X."/>
            <person name="Grigoriev I.V."/>
            <person name="Allen A.E."/>
            <person name="Bidle K."/>
            <person name="Borodovsky M."/>
            <person name="Bowler C."/>
            <person name="Brownlee C."/>
            <person name="Cock J.M."/>
            <person name="Elias M."/>
            <person name="Gladyshev V.N."/>
            <person name="Groth M."/>
            <person name="Guda C."/>
            <person name="Hadaegh A."/>
            <person name="Iglesias-Rodriguez M.D."/>
            <person name="Jenkins J."/>
            <person name="Jones B.M."/>
            <person name="Lawson T."/>
            <person name="Leese F."/>
            <person name="Lindquist E."/>
            <person name="Lobanov A."/>
            <person name="Lomsadze A."/>
            <person name="Malik S.B."/>
            <person name="Marsh M.E."/>
            <person name="Mackinder L."/>
            <person name="Mock T."/>
            <person name="Mueller-Roeber B."/>
            <person name="Pagarete A."/>
            <person name="Parker M."/>
            <person name="Probert I."/>
            <person name="Quesneville H."/>
            <person name="Raines C."/>
            <person name="Rensing S.A."/>
            <person name="Riano-Pachon D.M."/>
            <person name="Richier S."/>
            <person name="Rokitta S."/>
            <person name="Shiraiwa Y."/>
            <person name="Soanes D.M."/>
            <person name="van der Giezen M."/>
            <person name="Wahlund T.M."/>
            <person name="Williams B."/>
            <person name="Wilson W."/>
            <person name="Wolfe G."/>
            <person name="Wurch L.L."/>
        </authorList>
    </citation>
    <scope>NUCLEOTIDE SEQUENCE</scope>
</reference>
<keyword evidence="3" id="KW-1185">Reference proteome</keyword>
<evidence type="ECO:0000313" key="2">
    <source>
        <dbReference type="EnsemblProtists" id="EOD06562"/>
    </source>
</evidence>
<dbReference type="HOGENOM" id="CLU_012153_0_2_1"/>
<dbReference type="GO" id="GO:0016491">
    <property type="term" value="F:oxidoreductase activity"/>
    <property type="evidence" value="ECO:0007669"/>
    <property type="project" value="InterPro"/>
</dbReference>
<dbReference type="InterPro" id="IPR001155">
    <property type="entry name" value="OxRdtase_FMN_N"/>
</dbReference>
<dbReference type="GO" id="GO:0010181">
    <property type="term" value="F:FMN binding"/>
    <property type="evidence" value="ECO:0007669"/>
    <property type="project" value="InterPro"/>
</dbReference>
<dbReference type="STRING" id="2903.R1BBB5"/>
<dbReference type="AlphaFoldDB" id="A0A0D3I5M7"/>
<evidence type="ECO:0000259" key="1">
    <source>
        <dbReference type="Pfam" id="PF00724"/>
    </source>
</evidence>
<dbReference type="InterPro" id="IPR045247">
    <property type="entry name" value="Oye-like"/>
</dbReference>
<dbReference type="GeneID" id="17252708"/>
<reference evidence="2" key="2">
    <citation type="submission" date="2024-10" db="UniProtKB">
        <authorList>
            <consortium name="EnsemblProtists"/>
        </authorList>
    </citation>
    <scope>IDENTIFICATION</scope>
</reference>
<protein>
    <recommendedName>
        <fullName evidence="1">NADH:flavin oxidoreductase/NADH oxidase N-terminal domain-containing protein</fullName>
    </recommendedName>
</protein>
<dbReference type="Pfam" id="PF00724">
    <property type="entry name" value="Oxidored_FMN"/>
    <property type="match status" value="1"/>
</dbReference>
<dbReference type="KEGG" id="ehx:EMIHUDRAFT_68663"/>
<evidence type="ECO:0000313" key="3">
    <source>
        <dbReference type="Proteomes" id="UP000013827"/>
    </source>
</evidence>
<organism evidence="2 3">
    <name type="scientific">Emiliania huxleyi (strain CCMP1516)</name>
    <dbReference type="NCBI Taxonomy" id="280463"/>
    <lineage>
        <taxon>Eukaryota</taxon>
        <taxon>Haptista</taxon>
        <taxon>Haptophyta</taxon>
        <taxon>Prymnesiophyceae</taxon>
        <taxon>Isochrysidales</taxon>
        <taxon>Noelaerhabdaceae</taxon>
        <taxon>Emiliania</taxon>
    </lineage>
</organism>
<dbReference type="InterPro" id="IPR013785">
    <property type="entry name" value="Aldolase_TIM"/>
</dbReference>
<dbReference type="RefSeq" id="XP_005758991.1">
    <property type="nucleotide sequence ID" value="XM_005758934.1"/>
</dbReference>
<dbReference type="EnsemblProtists" id="EOD06562">
    <property type="protein sequence ID" value="EOD06562"/>
    <property type="gene ID" value="EMIHUDRAFT_68663"/>
</dbReference>
<dbReference type="PANTHER" id="PTHR22893">
    <property type="entry name" value="NADH OXIDOREDUCTASE-RELATED"/>
    <property type="match status" value="1"/>
</dbReference>
<dbReference type="OMA" id="YMECHDS"/>
<dbReference type="PaxDb" id="2903-EOD06562"/>
<dbReference type="eggNOG" id="KOG0134">
    <property type="taxonomic scope" value="Eukaryota"/>
</dbReference>
<dbReference type="SUPFAM" id="SSF51395">
    <property type="entry name" value="FMN-linked oxidoreductases"/>
    <property type="match status" value="1"/>
</dbReference>
<dbReference type="Proteomes" id="UP000013827">
    <property type="component" value="Unassembled WGS sequence"/>
</dbReference>